<proteinExistence type="inferred from homology"/>
<keyword evidence="6 10" id="KW-0547">Nucleotide-binding</keyword>
<keyword evidence="5 10" id="KW-0819">tRNA processing</keyword>
<gene>
    <name evidence="10" type="primary">miaA</name>
    <name evidence="14" type="ORF">SAMN02982931_03017</name>
</gene>
<comment type="similarity">
    <text evidence="3 10 13">Belongs to the IPP transferase family.</text>
</comment>
<dbReference type="STRING" id="665467.SAMN02982931_03017"/>
<keyword evidence="7 10" id="KW-0067">ATP-binding</keyword>
<dbReference type="SUPFAM" id="SSF52540">
    <property type="entry name" value="P-loop containing nucleoside triphosphate hydrolases"/>
    <property type="match status" value="2"/>
</dbReference>
<feature type="site" description="Interaction with substrate tRNA" evidence="10">
    <location>
        <position position="100"/>
    </location>
</feature>
<accession>A0A1G6D4S5</accession>
<feature type="site" description="Interaction with substrate tRNA" evidence="10">
    <location>
        <position position="122"/>
    </location>
</feature>
<evidence type="ECO:0000313" key="14">
    <source>
        <dbReference type="EMBL" id="SDB40162.1"/>
    </source>
</evidence>
<keyword evidence="15" id="KW-1185">Reference proteome</keyword>
<evidence type="ECO:0000256" key="8">
    <source>
        <dbReference type="ARBA" id="ARBA00022842"/>
    </source>
</evidence>
<protein>
    <recommendedName>
        <fullName evidence="10">tRNA dimethylallyltransferase</fullName>
        <ecNumber evidence="10">2.5.1.75</ecNumber>
    </recommendedName>
    <alternativeName>
        <fullName evidence="10">Dimethylallyl diphosphate:tRNA dimethylallyltransferase</fullName>
        <shortName evidence="10">DMAPP:tRNA dimethylallyltransferase</shortName>
        <shortName evidence="10">DMATase</shortName>
    </alternativeName>
    <alternativeName>
        <fullName evidence="10">Isopentenyl-diphosphate:tRNA isopentenyltransferase</fullName>
        <shortName evidence="10">IPP transferase</shortName>
        <shortName evidence="10">IPPT</shortName>
        <shortName evidence="10">IPTase</shortName>
    </alternativeName>
</protein>
<comment type="subunit">
    <text evidence="10">Monomer.</text>
</comment>
<dbReference type="HAMAP" id="MF_00185">
    <property type="entry name" value="IPP_trans"/>
    <property type="match status" value="1"/>
</dbReference>
<dbReference type="Gene3D" id="1.10.20.140">
    <property type="match status" value="1"/>
</dbReference>
<evidence type="ECO:0000256" key="10">
    <source>
        <dbReference type="HAMAP-Rule" id="MF_00185"/>
    </source>
</evidence>
<evidence type="ECO:0000256" key="5">
    <source>
        <dbReference type="ARBA" id="ARBA00022694"/>
    </source>
</evidence>
<evidence type="ECO:0000256" key="7">
    <source>
        <dbReference type="ARBA" id="ARBA00022840"/>
    </source>
</evidence>
<dbReference type="Proteomes" id="UP000199071">
    <property type="component" value="Unassembled WGS sequence"/>
</dbReference>
<evidence type="ECO:0000256" key="2">
    <source>
        <dbReference type="ARBA" id="ARBA00003213"/>
    </source>
</evidence>
<comment type="cofactor">
    <cofactor evidence="1 10">
        <name>Mg(2+)</name>
        <dbReference type="ChEBI" id="CHEBI:18420"/>
    </cofactor>
</comment>
<organism evidence="14 15">
    <name type="scientific">Bauldia litoralis</name>
    <dbReference type="NCBI Taxonomy" id="665467"/>
    <lineage>
        <taxon>Bacteria</taxon>
        <taxon>Pseudomonadati</taxon>
        <taxon>Pseudomonadota</taxon>
        <taxon>Alphaproteobacteria</taxon>
        <taxon>Hyphomicrobiales</taxon>
        <taxon>Kaistiaceae</taxon>
        <taxon>Bauldia</taxon>
    </lineage>
</organism>
<evidence type="ECO:0000256" key="13">
    <source>
        <dbReference type="RuleBase" id="RU003785"/>
    </source>
</evidence>
<keyword evidence="4 10" id="KW-0808">Transferase</keyword>
<sequence>MPQAILIAGPTASGKSRLAIDMARREGGVVINADSMQVYGALRVLSARPTEVDIAAVPHALYGHVPAATRYSVGHWLTDAAAALARASEEGRMPIFVGGTGLYFKALTEGLATVPPVPADLRARLAEETREVATEALHARLAERDPATAADLRPSDRGRICRALEVHEATGRSLSDWQRQPGVPPLVGRDVRRLVIAPDRAWLHHRISLRAEAMLHDGVLGEVRRLLDLKLSPELPAMKAIGVRQFRDHLDGDLSLDEAVAGVKTETRRYAKRQETWFRNQMADWERIAPPAA</sequence>
<dbReference type="InterPro" id="IPR039657">
    <property type="entry name" value="Dimethylallyltransferase"/>
</dbReference>
<dbReference type="InterPro" id="IPR027417">
    <property type="entry name" value="P-loop_NTPase"/>
</dbReference>
<dbReference type="GO" id="GO:0006400">
    <property type="term" value="P:tRNA modification"/>
    <property type="evidence" value="ECO:0007669"/>
    <property type="project" value="TreeGrafter"/>
</dbReference>
<comment type="caution">
    <text evidence="10">Lacks conserved residue(s) required for the propagation of feature annotation.</text>
</comment>
<dbReference type="PANTHER" id="PTHR11088">
    <property type="entry name" value="TRNA DIMETHYLALLYLTRANSFERASE"/>
    <property type="match status" value="1"/>
</dbReference>
<reference evidence="14 15" key="1">
    <citation type="submission" date="2016-10" db="EMBL/GenBank/DDBJ databases">
        <authorList>
            <person name="de Groot N.N."/>
        </authorList>
    </citation>
    <scope>NUCLEOTIDE SEQUENCE [LARGE SCALE GENOMIC DNA]</scope>
    <source>
        <strain evidence="14 15">ATCC 35022</strain>
    </source>
</reference>
<dbReference type="PANTHER" id="PTHR11088:SF60">
    <property type="entry name" value="TRNA DIMETHYLALLYLTRANSFERASE"/>
    <property type="match status" value="1"/>
</dbReference>
<evidence type="ECO:0000313" key="15">
    <source>
        <dbReference type="Proteomes" id="UP000199071"/>
    </source>
</evidence>
<comment type="function">
    <text evidence="2 10 12">Catalyzes the transfer of a dimethylallyl group onto the adenine at position 37 in tRNAs that read codons beginning with uridine, leading to the formation of N6-(dimethylallyl)adenosine (i(6)A).</text>
</comment>
<dbReference type="EMBL" id="FMXQ01000006">
    <property type="protein sequence ID" value="SDB40162.1"/>
    <property type="molecule type" value="Genomic_DNA"/>
</dbReference>
<dbReference type="NCBIfam" id="TIGR00174">
    <property type="entry name" value="miaA"/>
    <property type="match status" value="1"/>
</dbReference>
<evidence type="ECO:0000256" key="11">
    <source>
        <dbReference type="RuleBase" id="RU003783"/>
    </source>
</evidence>
<evidence type="ECO:0000256" key="3">
    <source>
        <dbReference type="ARBA" id="ARBA00005842"/>
    </source>
</evidence>
<dbReference type="Gene3D" id="3.40.50.300">
    <property type="entry name" value="P-loop containing nucleotide triphosphate hydrolases"/>
    <property type="match status" value="1"/>
</dbReference>
<evidence type="ECO:0000256" key="4">
    <source>
        <dbReference type="ARBA" id="ARBA00022679"/>
    </source>
</evidence>
<feature type="binding site" evidence="10">
    <location>
        <begin position="11"/>
        <end position="16"/>
    </location>
    <ligand>
        <name>substrate</name>
    </ligand>
</feature>
<name>A0A1G6D4S5_9HYPH</name>
<evidence type="ECO:0000256" key="12">
    <source>
        <dbReference type="RuleBase" id="RU003784"/>
    </source>
</evidence>
<feature type="binding site" evidence="10">
    <location>
        <begin position="9"/>
        <end position="16"/>
    </location>
    <ligand>
        <name>ATP</name>
        <dbReference type="ChEBI" id="CHEBI:30616"/>
    </ligand>
</feature>
<evidence type="ECO:0000256" key="1">
    <source>
        <dbReference type="ARBA" id="ARBA00001946"/>
    </source>
</evidence>
<evidence type="ECO:0000256" key="6">
    <source>
        <dbReference type="ARBA" id="ARBA00022741"/>
    </source>
</evidence>
<dbReference type="EC" id="2.5.1.75" evidence="10"/>
<evidence type="ECO:0000256" key="9">
    <source>
        <dbReference type="ARBA" id="ARBA00049563"/>
    </source>
</evidence>
<keyword evidence="8 10" id="KW-0460">Magnesium</keyword>
<dbReference type="GO" id="GO:0005524">
    <property type="term" value="F:ATP binding"/>
    <property type="evidence" value="ECO:0007669"/>
    <property type="project" value="UniProtKB-UniRule"/>
</dbReference>
<dbReference type="AlphaFoldDB" id="A0A1G6D4S5"/>
<dbReference type="InterPro" id="IPR018022">
    <property type="entry name" value="IPT"/>
</dbReference>
<comment type="catalytic activity">
    <reaction evidence="9 10 11">
        <text>adenosine(37) in tRNA + dimethylallyl diphosphate = N(6)-dimethylallyladenosine(37) in tRNA + diphosphate</text>
        <dbReference type="Rhea" id="RHEA:26482"/>
        <dbReference type="Rhea" id="RHEA-COMP:10162"/>
        <dbReference type="Rhea" id="RHEA-COMP:10375"/>
        <dbReference type="ChEBI" id="CHEBI:33019"/>
        <dbReference type="ChEBI" id="CHEBI:57623"/>
        <dbReference type="ChEBI" id="CHEBI:74411"/>
        <dbReference type="ChEBI" id="CHEBI:74415"/>
        <dbReference type="EC" id="2.5.1.75"/>
    </reaction>
</comment>
<dbReference type="OrthoDB" id="9776390at2"/>
<dbReference type="Pfam" id="PF01715">
    <property type="entry name" value="IPPT"/>
    <property type="match status" value="1"/>
</dbReference>
<dbReference type="GO" id="GO:0052381">
    <property type="term" value="F:tRNA dimethylallyltransferase activity"/>
    <property type="evidence" value="ECO:0007669"/>
    <property type="project" value="UniProtKB-UniRule"/>
</dbReference>
<feature type="region of interest" description="Interaction with substrate tRNA" evidence="10">
    <location>
        <begin position="34"/>
        <end position="37"/>
    </location>
</feature>
<dbReference type="RefSeq" id="WP_090877396.1">
    <property type="nucleotide sequence ID" value="NZ_FMXQ01000006.1"/>
</dbReference>